<protein>
    <submittedName>
        <fullName evidence="2">DDE-type integrase/transposase/recombinase</fullName>
    </submittedName>
</protein>
<accession>A0A6I2MKW4</accession>
<evidence type="ECO:0000313" key="2">
    <source>
        <dbReference type="EMBL" id="MRX56493.1"/>
    </source>
</evidence>
<reference evidence="2 3" key="1">
    <citation type="submission" date="2019-11" db="EMBL/GenBank/DDBJ databases">
        <title>Bacillus idriensis genome.</title>
        <authorList>
            <person name="Konopka E.N."/>
            <person name="Newman J.D."/>
        </authorList>
    </citation>
    <scope>NUCLEOTIDE SEQUENCE [LARGE SCALE GENOMIC DNA]</scope>
    <source>
        <strain evidence="2 3">DSM 19097</strain>
    </source>
</reference>
<keyword evidence="3" id="KW-1185">Reference proteome</keyword>
<dbReference type="InterPro" id="IPR036397">
    <property type="entry name" value="RNaseH_sf"/>
</dbReference>
<dbReference type="InterPro" id="IPR012337">
    <property type="entry name" value="RNaseH-like_sf"/>
</dbReference>
<comment type="caution">
    <text evidence="2">The sequence shown here is derived from an EMBL/GenBank/DDBJ whole genome shotgun (WGS) entry which is preliminary data.</text>
</comment>
<dbReference type="Pfam" id="PF09299">
    <property type="entry name" value="Mu-transpos_C"/>
    <property type="match status" value="1"/>
</dbReference>
<organism evidence="2 3">
    <name type="scientific">Metabacillus idriensis</name>
    <dbReference type="NCBI Taxonomy" id="324768"/>
    <lineage>
        <taxon>Bacteria</taxon>
        <taxon>Bacillati</taxon>
        <taxon>Bacillota</taxon>
        <taxon>Bacilli</taxon>
        <taxon>Bacillales</taxon>
        <taxon>Bacillaceae</taxon>
        <taxon>Metabacillus</taxon>
    </lineage>
</organism>
<dbReference type="InterPro" id="IPR015378">
    <property type="entry name" value="Transposase-like_Mu_C"/>
</dbReference>
<dbReference type="GO" id="GO:0015074">
    <property type="term" value="P:DNA integration"/>
    <property type="evidence" value="ECO:0007669"/>
    <property type="project" value="InterPro"/>
</dbReference>
<evidence type="ECO:0000313" key="3">
    <source>
        <dbReference type="Proteomes" id="UP000441585"/>
    </source>
</evidence>
<dbReference type="InterPro" id="IPR001584">
    <property type="entry name" value="Integrase_cat-core"/>
</dbReference>
<dbReference type="Proteomes" id="UP000441585">
    <property type="component" value="Unassembled WGS sequence"/>
</dbReference>
<name>A0A6I2MKW4_9BACI</name>
<dbReference type="EMBL" id="WKKF01000013">
    <property type="protein sequence ID" value="MRX56493.1"/>
    <property type="molecule type" value="Genomic_DNA"/>
</dbReference>
<dbReference type="PROSITE" id="PS50994">
    <property type="entry name" value="INTEGRASE"/>
    <property type="match status" value="1"/>
</dbReference>
<proteinExistence type="predicted"/>
<dbReference type="RefSeq" id="WP_154319511.1">
    <property type="nucleotide sequence ID" value="NZ_CAJGAA010000011.1"/>
</dbReference>
<dbReference type="Gene3D" id="3.30.420.10">
    <property type="entry name" value="Ribonuclease H-like superfamily/Ribonuclease H"/>
    <property type="match status" value="1"/>
</dbReference>
<dbReference type="AlphaFoldDB" id="A0A6I2MKW4"/>
<dbReference type="GO" id="GO:0003676">
    <property type="term" value="F:nucleic acid binding"/>
    <property type="evidence" value="ECO:0007669"/>
    <property type="project" value="InterPro"/>
</dbReference>
<evidence type="ECO:0000259" key="1">
    <source>
        <dbReference type="PROSITE" id="PS50994"/>
    </source>
</evidence>
<dbReference type="SUPFAM" id="SSF53098">
    <property type="entry name" value="Ribonuclease H-like"/>
    <property type="match status" value="1"/>
</dbReference>
<gene>
    <name evidence="2" type="ORF">GJU41_21325</name>
</gene>
<feature type="domain" description="Integrase catalytic" evidence="1">
    <location>
        <begin position="275"/>
        <end position="491"/>
    </location>
</feature>
<sequence>MNFYINELLEDIELKTCYRILWIDEANIIAYLIDIYSPNAIPFKRSISELRGDMLQDTLMKTKDDPFHNYISENLEDKHKMIRDTAWDVINSMVKDVPGIFDKKLRTKYIEEAIAKHNISYPTVRKYLKKYWQRGMTINALLPDYNNSGAKGKERQAGDKKRGRPRKYNTVGINVDERTKKIFRLALEKYYLTSKENSLTDAFKMMIREFYAVNHYYEEGVRKVIIDDENKLPTIGQFLYWHNKEYNVVESTIARKGRKKYEKDFRAVLNNSLSEVDGPGSRFQIDATVGDIFLVSKHNPDWIIGRPVIYWVMDVFSRMITGMYIGLEGPSWLGATMAIANTVSDKQKFCAEYGININKEQWPTEHLPEVILADNGEFKGYNVERLIYAFNLHVENAAPYRADWKGLIEKNFNTTQKQVKPLVPGYVDKDYQERGARDYREDATLTLKDFTKIMIKLALKYNQEHYLGGYIRNEQMIKENVVPKPLNIWNWGIQNASGKLRYYPEDVIKVHLLPKEKATVTFKGLNFKNIYYSCELAIREMWFELARQKGSWKVNISYDPRNMSKIYLIHDNQKEIEECYILQPYERLKNISLEEIVYLIEQEKFMRSKETHNQLQADIDYISDVQDIVESAKREKKEKSDKTLSKGEKVGTIKLNRMYEREENRKEEAFKFGREKIQDTNINSNVISITNTEKKDENEQGSIRELYKKRKELNKDE</sequence>